<evidence type="ECO:0000313" key="1">
    <source>
        <dbReference type="EMBL" id="KAJ2988291.1"/>
    </source>
</evidence>
<comment type="caution">
    <text evidence="1">The sequence shown here is derived from an EMBL/GenBank/DDBJ whole genome shotgun (WGS) entry which is preliminary data.</text>
</comment>
<evidence type="ECO:0000313" key="2">
    <source>
        <dbReference type="Proteomes" id="UP001144978"/>
    </source>
</evidence>
<keyword evidence="2" id="KW-1185">Reference proteome</keyword>
<name>A0ACC1PAQ0_9APHY</name>
<reference evidence="1" key="1">
    <citation type="submission" date="2022-08" db="EMBL/GenBank/DDBJ databases">
        <title>Genome Sequence of Pycnoporus sanguineus.</title>
        <authorList>
            <person name="Buettner E."/>
        </authorList>
    </citation>
    <scope>NUCLEOTIDE SEQUENCE</scope>
    <source>
        <strain evidence="1">CG-C14</strain>
    </source>
</reference>
<gene>
    <name evidence="1" type="ORF">NUW54_g9159</name>
</gene>
<proteinExistence type="predicted"/>
<sequence>MRFDPDRFLDERVQTYLVANPFIFLPFNAGRASASDSRYVPLRAGPARSQYVRPAHGRRDVRVARHRQFAYNEVSFMLVRLLQRFASVRLRQDAHPAAVPPPGAETSPYAVDGREREQIYKSLLTLNHYVCLYPELYSDADEGEHGRAAGEPAVLQLSDGSTLEGLLRSPAAAIDLRDVPNEDGPTVLARYPSKEEDKAFAAGIKVSIGHGVAVFWSVHLEYSPREEIAASILAKEASFTPDILKEAEEGRIRILRETLANLGLTLPSQPSNVARPTPQVLTAAAWRSGVIRRILQSLNVPDLDGVGDKGHELKDSNDTFILHPAIAASRVLGEPHAARYTNEDPETWNPKHIVVFGEGEMPPREFVPRFDLRTYYAALEKARQEQRCPESYPDLGWGMGEALLYGDVVTSTQTMLDKNMRLLSTLPTPLLSLASSQLTGRGRGGNIWLSPPGCLQFSILLRVPLSALPAQKIVFVQYLFALAVAEACRDHAVLGADGARVRIKWPNDIYAEMPGTGERKKVGGILVNTSFGAGNVELVVGNVF</sequence>
<accession>A0ACC1PAQ0</accession>
<dbReference type="Proteomes" id="UP001144978">
    <property type="component" value="Unassembled WGS sequence"/>
</dbReference>
<organism evidence="1 2">
    <name type="scientific">Trametes sanguinea</name>
    <dbReference type="NCBI Taxonomy" id="158606"/>
    <lineage>
        <taxon>Eukaryota</taxon>
        <taxon>Fungi</taxon>
        <taxon>Dikarya</taxon>
        <taxon>Basidiomycota</taxon>
        <taxon>Agaricomycotina</taxon>
        <taxon>Agaricomycetes</taxon>
        <taxon>Polyporales</taxon>
        <taxon>Polyporaceae</taxon>
        <taxon>Trametes</taxon>
    </lineage>
</organism>
<protein>
    <submittedName>
        <fullName evidence="1">Uncharacterized protein</fullName>
    </submittedName>
</protein>
<dbReference type="EMBL" id="JANSHE010002995">
    <property type="protein sequence ID" value="KAJ2988291.1"/>
    <property type="molecule type" value="Genomic_DNA"/>
</dbReference>